<dbReference type="PANTHER" id="PTHR34686">
    <property type="entry name" value="MATERNAL EFFECT EMBRYO ARREST PROTEIN"/>
    <property type="match status" value="1"/>
</dbReference>
<evidence type="ECO:0000313" key="2">
    <source>
        <dbReference type="EMBL" id="KAJ4813866.1"/>
    </source>
</evidence>
<feature type="region of interest" description="Disordered" evidence="1">
    <location>
        <begin position="35"/>
        <end position="90"/>
    </location>
</feature>
<protein>
    <submittedName>
        <fullName evidence="2">Maternal effect embryo arrest 59</fullName>
    </submittedName>
</protein>
<evidence type="ECO:0000313" key="3">
    <source>
        <dbReference type="Proteomes" id="UP001140206"/>
    </source>
</evidence>
<name>A0AAV8HF65_9POAL</name>
<dbReference type="PANTHER" id="PTHR34686:SF5">
    <property type="entry name" value="OS05G0451300 PROTEIN"/>
    <property type="match status" value="1"/>
</dbReference>
<dbReference type="Proteomes" id="UP001140206">
    <property type="component" value="Chromosome 1"/>
</dbReference>
<dbReference type="EMBL" id="JAMFTS010000001">
    <property type="protein sequence ID" value="KAJ4813866.1"/>
    <property type="molecule type" value="Genomic_DNA"/>
</dbReference>
<organism evidence="2 3">
    <name type="scientific">Rhynchospora pubera</name>
    <dbReference type="NCBI Taxonomy" id="906938"/>
    <lineage>
        <taxon>Eukaryota</taxon>
        <taxon>Viridiplantae</taxon>
        <taxon>Streptophyta</taxon>
        <taxon>Embryophyta</taxon>
        <taxon>Tracheophyta</taxon>
        <taxon>Spermatophyta</taxon>
        <taxon>Magnoliopsida</taxon>
        <taxon>Liliopsida</taxon>
        <taxon>Poales</taxon>
        <taxon>Cyperaceae</taxon>
        <taxon>Cyperoideae</taxon>
        <taxon>Rhynchosporeae</taxon>
        <taxon>Rhynchospora</taxon>
    </lineage>
</organism>
<reference evidence="2" key="1">
    <citation type="submission" date="2022-08" db="EMBL/GenBank/DDBJ databases">
        <authorList>
            <person name="Marques A."/>
        </authorList>
    </citation>
    <scope>NUCLEOTIDE SEQUENCE</scope>
    <source>
        <strain evidence="2">RhyPub2mFocal</strain>
        <tissue evidence="2">Leaves</tissue>
    </source>
</reference>
<gene>
    <name evidence="2" type="ORF">LUZ62_026432</name>
</gene>
<sequence length="213" mass="23903">MRMDERDILFAASSFSPSLSHTHTHTHTHTQNIMMMGRPSRSDEHPAPEEEARIESETRDYFDEMAPKRHTKPSRSDPSSLYADTAGAASDAPIPEHSKFQYLEAHSQKIVCEYCNGSKLAEEYVETEYYDDLNCMDKQYHTTGSGFIKMKEQHSNSCSNGTCFGIAANSDVKTNTFHHASTCSSNPATNDWIPSSQVETEIVASNKPKRSEN</sequence>
<evidence type="ECO:0000256" key="1">
    <source>
        <dbReference type="SAM" id="MobiDB-lite"/>
    </source>
</evidence>
<accession>A0AAV8HF65</accession>
<proteinExistence type="predicted"/>
<comment type="caution">
    <text evidence="2">The sequence shown here is derived from an EMBL/GenBank/DDBJ whole genome shotgun (WGS) entry which is preliminary data.</text>
</comment>
<keyword evidence="3" id="KW-1185">Reference proteome</keyword>
<feature type="compositionally biased region" description="Basic and acidic residues" evidence="1">
    <location>
        <begin position="40"/>
        <end position="67"/>
    </location>
</feature>
<dbReference type="AlphaFoldDB" id="A0AAV8HF65"/>